<proteinExistence type="predicted"/>
<reference evidence="5" key="1">
    <citation type="submission" date="2022-11" db="UniProtKB">
        <authorList>
            <consortium name="WormBaseParasite"/>
        </authorList>
    </citation>
    <scope>IDENTIFICATION</scope>
</reference>
<evidence type="ECO:0000259" key="2">
    <source>
        <dbReference type="PROSITE" id="PS50041"/>
    </source>
</evidence>
<dbReference type="NCBIfam" id="NF040941">
    <property type="entry name" value="GGGWT_bact"/>
    <property type="match status" value="1"/>
</dbReference>
<evidence type="ECO:0000313" key="5">
    <source>
        <dbReference type="WBParaSite" id="PSAMB.scaffold2446size23183.g17885.t1"/>
    </source>
</evidence>
<dbReference type="SMART" id="SM00186">
    <property type="entry name" value="FBG"/>
    <property type="match status" value="1"/>
</dbReference>
<dbReference type="PROSITE" id="PS51406">
    <property type="entry name" value="FIBRINOGEN_C_2"/>
    <property type="match status" value="1"/>
</dbReference>
<dbReference type="CDD" id="cd00037">
    <property type="entry name" value="CLECT"/>
    <property type="match status" value="1"/>
</dbReference>
<evidence type="ECO:0000256" key="1">
    <source>
        <dbReference type="SAM" id="SignalP"/>
    </source>
</evidence>
<feature type="chain" id="PRO_5036858681" evidence="1">
    <location>
        <begin position="22"/>
        <end position="544"/>
    </location>
</feature>
<dbReference type="InterPro" id="IPR016187">
    <property type="entry name" value="CTDL_fold"/>
</dbReference>
<evidence type="ECO:0000313" key="4">
    <source>
        <dbReference type="Proteomes" id="UP000887566"/>
    </source>
</evidence>
<dbReference type="InterPro" id="IPR014716">
    <property type="entry name" value="Fibrinogen_a/b/g_C_1"/>
</dbReference>
<accession>A0A914VS90</accession>
<feature type="domain" description="Fibrinogen C-terminal" evidence="3">
    <location>
        <begin position="305"/>
        <end position="544"/>
    </location>
</feature>
<dbReference type="AlphaFoldDB" id="A0A914VS90"/>
<dbReference type="Pfam" id="PF00059">
    <property type="entry name" value="Lectin_C"/>
    <property type="match status" value="2"/>
</dbReference>
<organism evidence="4 5">
    <name type="scientific">Plectus sambesii</name>
    <dbReference type="NCBI Taxonomy" id="2011161"/>
    <lineage>
        <taxon>Eukaryota</taxon>
        <taxon>Metazoa</taxon>
        <taxon>Ecdysozoa</taxon>
        <taxon>Nematoda</taxon>
        <taxon>Chromadorea</taxon>
        <taxon>Plectida</taxon>
        <taxon>Plectina</taxon>
        <taxon>Plectoidea</taxon>
        <taxon>Plectidae</taxon>
        <taxon>Plectus</taxon>
    </lineage>
</organism>
<keyword evidence="1" id="KW-0732">Signal</keyword>
<dbReference type="PROSITE" id="PS50041">
    <property type="entry name" value="C_TYPE_LECTIN_2"/>
    <property type="match status" value="2"/>
</dbReference>
<dbReference type="SUPFAM" id="SSF56436">
    <property type="entry name" value="C-type lectin-like"/>
    <property type="match status" value="2"/>
</dbReference>
<dbReference type="Pfam" id="PF00147">
    <property type="entry name" value="Fibrinogen_C"/>
    <property type="match status" value="1"/>
</dbReference>
<keyword evidence="4" id="KW-1185">Reference proteome</keyword>
<dbReference type="InterPro" id="IPR001304">
    <property type="entry name" value="C-type_lectin-like"/>
</dbReference>
<dbReference type="PANTHER" id="PTHR19143:SF394">
    <property type="entry name" value="ANGIOPOIETIN-RELATED PROTEIN 3-LIKE"/>
    <property type="match status" value="1"/>
</dbReference>
<dbReference type="Gene3D" id="3.90.215.10">
    <property type="entry name" value="Gamma Fibrinogen, chain A, domain 1"/>
    <property type="match status" value="1"/>
</dbReference>
<dbReference type="Gene3D" id="3.10.100.10">
    <property type="entry name" value="Mannose-Binding Protein A, subunit A"/>
    <property type="match status" value="2"/>
</dbReference>
<dbReference type="InterPro" id="IPR036056">
    <property type="entry name" value="Fibrinogen-like_C"/>
</dbReference>
<feature type="signal peptide" evidence="1">
    <location>
        <begin position="1"/>
        <end position="21"/>
    </location>
</feature>
<dbReference type="InterPro" id="IPR002181">
    <property type="entry name" value="Fibrinogen_a/b/g_C_dom"/>
</dbReference>
<dbReference type="SMART" id="SM00034">
    <property type="entry name" value="CLECT"/>
    <property type="match status" value="2"/>
</dbReference>
<dbReference type="Proteomes" id="UP000887566">
    <property type="component" value="Unplaced"/>
</dbReference>
<feature type="domain" description="C-type lectin" evidence="2">
    <location>
        <begin position="33"/>
        <end position="146"/>
    </location>
</feature>
<dbReference type="GO" id="GO:0005615">
    <property type="term" value="C:extracellular space"/>
    <property type="evidence" value="ECO:0007669"/>
    <property type="project" value="TreeGrafter"/>
</dbReference>
<dbReference type="SUPFAM" id="SSF56496">
    <property type="entry name" value="Fibrinogen C-terminal domain-like"/>
    <property type="match status" value="1"/>
</dbReference>
<dbReference type="InterPro" id="IPR016186">
    <property type="entry name" value="C-type_lectin-like/link_sf"/>
</dbReference>
<dbReference type="PANTHER" id="PTHR19143">
    <property type="entry name" value="FIBRINOGEN/TENASCIN/ANGIOPOEITIN"/>
    <property type="match status" value="1"/>
</dbReference>
<dbReference type="WBParaSite" id="PSAMB.scaffold2446size23183.g17885.t1">
    <property type="protein sequence ID" value="PSAMB.scaffold2446size23183.g17885.t1"/>
    <property type="gene ID" value="PSAMB.scaffold2446size23183.g17885"/>
</dbReference>
<sequence>MNYFISLIVLIFVYNFEASLGDVRTLDYCPPSQDQKCFIAIYNQQLNWYDAEAYCEANYPGGRLASIHNAFEGATINSGLPNLVTNPWIGAFRVGSLPFQWSDGSPFDYNNWSQGQLINNCAQVCRISGTTADGPCQLGRWGTADCRNTKSQFICEYVNSTSTSPTPPPPSDHYCDSATGKCFKLVTDAMTWIDAERYCRNLPVSQNTTITTLASVISQSDSNIISQLLQYPALTKNIWIGGYSFAGAPFSWTDQNGFSYTNWAPGQPPSNTDGCVQACLKNESNCIQGKWTLSQCSVQQSFVCEYQQITAVDCLDIKQKYPGAQNGTYLLSPPHIQPFYAFCDMTTDGGGWTVFQRRLNGELSFYDKTWSEYKNGFQDNNDLSSNLWLGNDRIHALTAKDLNVEMRVDISFDRRPNADQPTGQWYQKYTSFFIDDESKNYMIHLFYSNGNAGNSNAGMNFDSGYTFSTIDADTTAANCSKGAANLGGWWFNSQNCGYAALNGKYIPPHYGVLEGLYWCSYYFSSASSTCLNPAQTSMMLRKLG</sequence>
<protein>
    <submittedName>
        <fullName evidence="5">Uncharacterized protein</fullName>
    </submittedName>
</protein>
<feature type="domain" description="C-type lectin" evidence="2">
    <location>
        <begin position="178"/>
        <end position="305"/>
    </location>
</feature>
<name>A0A914VS90_9BILA</name>
<dbReference type="InterPro" id="IPR050373">
    <property type="entry name" value="Fibrinogen_C-term_domain"/>
</dbReference>
<evidence type="ECO:0000259" key="3">
    <source>
        <dbReference type="PROSITE" id="PS51406"/>
    </source>
</evidence>